<dbReference type="Proteomes" id="UP000816034">
    <property type="component" value="Unassembled WGS sequence"/>
</dbReference>
<evidence type="ECO:0000313" key="2">
    <source>
        <dbReference type="Proteomes" id="UP000816034"/>
    </source>
</evidence>
<dbReference type="AlphaFoldDB" id="A0AA88GHS1"/>
<organism evidence="1 2">
    <name type="scientific">Naegleria lovaniensis</name>
    <name type="common">Amoeba</name>
    <dbReference type="NCBI Taxonomy" id="51637"/>
    <lineage>
        <taxon>Eukaryota</taxon>
        <taxon>Discoba</taxon>
        <taxon>Heterolobosea</taxon>
        <taxon>Tetramitia</taxon>
        <taxon>Eutetramitia</taxon>
        <taxon>Vahlkampfiidae</taxon>
        <taxon>Naegleria</taxon>
    </lineage>
</organism>
<accession>A0AA88GHS1</accession>
<proteinExistence type="predicted"/>
<dbReference type="GeneID" id="68101781"/>
<keyword evidence="2" id="KW-1185">Reference proteome</keyword>
<protein>
    <submittedName>
        <fullName evidence="1">Uncharacterized protein</fullName>
    </submittedName>
</protein>
<sequence length="101" mass="10956">MRRNCSGVLKRVSMMRNISSSSVSVNNKSSSSYIGMLINNNQFRTSVVAMSKNNNNQMASLSGLVNSSSENSIRNIGTMNTHNNVLPTPLVFLVNSDDDGV</sequence>
<gene>
    <name evidence="1" type="ORF">C9374_009327</name>
</gene>
<reference evidence="1 2" key="1">
    <citation type="journal article" date="2018" name="BMC Genomics">
        <title>The genome of Naegleria lovaniensis, the basis for a comparative approach to unravel pathogenicity factors of the human pathogenic amoeba N. fowleri.</title>
        <authorList>
            <person name="Liechti N."/>
            <person name="Schurch N."/>
            <person name="Bruggmann R."/>
            <person name="Wittwer M."/>
        </authorList>
    </citation>
    <scope>NUCLEOTIDE SEQUENCE [LARGE SCALE GENOMIC DNA]</scope>
    <source>
        <strain evidence="1 2">ATCC 30569</strain>
    </source>
</reference>
<dbReference type="EMBL" id="PYSW02000038">
    <property type="protein sequence ID" value="KAG2377416.1"/>
    <property type="molecule type" value="Genomic_DNA"/>
</dbReference>
<evidence type="ECO:0000313" key="1">
    <source>
        <dbReference type="EMBL" id="KAG2377416.1"/>
    </source>
</evidence>
<dbReference type="RefSeq" id="XP_044544678.1">
    <property type="nucleotide sequence ID" value="XM_044699502.1"/>
</dbReference>
<comment type="caution">
    <text evidence="1">The sequence shown here is derived from an EMBL/GenBank/DDBJ whole genome shotgun (WGS) entry which is preliminary data.</text>
</comment>
<name>A0AA88GHS1_NAELO</name>